<dbReference type="EnsemblMetazoa" id="Aqu2.1.35225_001">
    <property type="protein sequence ID" value="Aqu2.1.35225_001"/>
    <property type="gene ID" value="Aqu2.1.35225"/>
</dbReference>
<proteinExistence type="predicted"/>
<dbReference type="OrthoDB" id="5968869at2759"/>
<accession>A0A1X7V4P0</accession>
<reference evidence="1" key="1">
    <citation type="submission" date="2017-05" db="UniProtKB">
        <authorList>
            <consortium name="EnsemblMetazoa"/>
        </authorList>
    </citation>
    <scope>IDENTIFICATION</scope>
</reference>
<evidence type="ECO:0000313" key="1">
    <source>
        <dbReference type="EnsemblMetazoa" id="Aqu2.1.35225_001"/>
    </source>
</evidence>
<name>A0A1X7V4P0_AMPQE</name>
<sequence length="68" mass="7641">STSFVISRPKYFIDSLITVHNQVATLLNDTSNGLQLFRDTAAPSVAIAIQRNINIMTQDGFRTYFAFE</sequence>
<dbReference type="AlphaFoldDB" id="A0A1X7V4P0"/>
<dbReference type="InParanoid" id="A0A1X7V4P0"/>
<protein>
    <submittedName>
        <fullName evidence="1">Uncharacterized protein</fullName>
    </submittedName>
</protein>
<organism evidence="1">
    <name type="scientific">Amphimedon queenslandica</name>
    <name type="common">Sponge</name>
    <dbReference type="NCBI Taxonomy" id="400682"/>
    <lineage>
        <taxon>Eukaryota</taxon>
        <taxon>Metazoa</taxon>
        <taxon>Porifera</taxon>
        <taxon>Demospongiae</taxon>
        <taxon>Heteroscleromorpha</taxon>
        <taxon>Haplosclerida</taxon>
        <taxon>Niphatidae</taxon>
        <taxon>Amphimedon</taxon>
    </lineage>
</organism>